<dbReference type="AlphaFoldDB" id="A0A918XMM4"/>
<name>A0A918XMM4_9PROT</name>
<proteinExistence type="predicted"/>
<evidence type="ECO:0000256" key="1">
    <source>
        <dbReference type="SAM" id="SignalP"/>
    </source>
</evidence>
<dbReference type="Proteomes" id="UP000630353">
    <property type="component" value="Unassembled WGS sequence"/>
</dbReference>
<keyword evidence="3" id="KW-1185">Reference proteome</keyword>
<reference evidence="2" key="1">
    <citation type="journal article" date="2014" name="Int. J. Syst. Evol. Microbiol.">
        <title>Complete genome sequence of Corynebacterium casei LMG S-19264T (=DSM 44701T), isolated from a smear-ripened cheese.</title>
        <authorList>
            <consortium name="US DOE Joint Genome Institute (JGI-PGF)"/>
            <person name="Walter F."/>
            <person name="Albersmeier A."/>
            <person name="Kalinowski J."/>
            <person name="Ruckert C."/>
        </authorList>
    </citation>
    <scope>NUCLEOTIDE SEQUENCE</scope>
    <source>
        <strain evidence="2">KCTC 42651</strain>
    </source>
</reference>
<sequence length="126" mass="13295">MCGGRAAMAALLVGGLALAGCAADPNGFYPDTESGRKILEQRALANVPARYRPTSVTVVREYGRRFGGDFGAAWGGLSVGSGLGDTDVVGYDAWVRVEGCKGHVLVRFDRWGDVRTVGDLTKDCGR</sequence>
<reference evidence="2" key="2">
    <citation type="submission" date="2020-09" db="EMBL/GenBank/DDBJ databases">
        <authorList>
            <person name="Sun Q."/>
            <person name="Kim S."/>
        </authorList>
    </citation>
    <scope>NUCLEOTIDE SEQUENCE</scope>
    <source>
        <strain evidence="2">KCTC 42651</strain>
    </source>
</reference>
<dbReference type="PROSITE" id="PS51257">
    <property type="entry name" value="PROKAR_LIPOPROTEIN"/>
    <property type="match status" value="1"/>
</dbReference>
<evidence type="ECO:0000313" key="2">
    <source>
        <dbReference type="EMBL" id="GHD39087.1"/>
    </source>
</evidence>
<feature type="chain" id="PRO_5037849047" description="Lipoprotein" evidence="1">
    <location>
        <begin position="20"/>
        <end position="126"/>
    </location>
</feature>
<protein>
    <recommendedName>
        <fullName evidence="4">Lipoprotein</fullName>
    </recommendedName>
</protein>
<dbReference type="EMBL" id="BMZS01000001">
    <property type="protein sequence ID" value="GHD39087.1"/>
    <property type="molecule type" value="Genomic_DNA"/>
</dbReference>
<accession>A0A918XMM4</accession>
<gene>
    <name evidence="2" type="ORF">GCM10017083_00550</name>
</gene>
<keyword evidence="1" id="KW-0732">Signal</keyword>
<feature type="signal peptide" evidence="1">
    <location>
        <begin position="1"/>
        <end position="19"/>
    </location>
</feature>
<evidence type="ECO:0008006" key="4">
    <source>
        <dbReference type="Google" id="ProtNLM"/>
    </source>
</evidence>
<organism evidence="2 3">
    <name type="scientific">Thalassobaculum fulvum</name>
    <dbReference type="NCBI Taxonomy" id="1633335"/>
    <lineage>
        <taxon>Bacteria</taxon>
        <taxon>Pseudomonadati</taxon>
        <taxon>Pseudomonadota</taxon>
        <taxon>Alphaproteobacteria</taxon>
        <taxon>Rhodospirillales</taxon>
        <taxon>Thalassobaculaceae</taxon>
        <taxon>Thalassobaculum</taxon>
    </lineage>
</organism>
<comment type="caution">
    <text evidence="2">The sequence shown here is derived from an EMBL/GenBank/DDBJ whole genome shotgun (WGS) entry which is preliminary data.</text>
</comment>
<evidence type="ECO:0000313" key="3">
    <source>
        <dbReference type="Proteomes" id="UP000630353"/>
    </source>
</evidence>